<keyword evidence="3" id="KW-1185">Reference proteome</keyword>
<dbReference type="EMBL" id="MU150399">
    <property type="protein sequence ID" value="KAF9456884.1"/>
    <property type="molecule type" value="Genomic_DNA"/>
</dbReference>
<keyword evidence="1" id="KW-1133">Transmembrane helix</keyword>
<dbReference type="Proteomes" id="UP000807353">
    <property type="component" value="Unassembled WGS sequence"/>
</dbReference>
<reference evidence="2" key="1">
    <citation type="submission" date="2020-11" db="EMBL/GenBank/DDBJ databases">
        <authorList>
            <consortium name="DOE Joint Genome Institute"/>
            <person name="Ahrendt S."/>
            <person name="Riley R."/>
            <person name="Andreopoulos W."/>
            <person name="Labutti K."/>
            <person name="Pangilinan J."/>
            <person name="Ruiz-Duenas F.J."/>
            <person name="Barrasa J.M."/>
            <person name="Sanchez-Garcia M."/>
            <person name="Camarero S."/>
            <person name="Miyauchi S."/>
            <person name="Serrano A."/>
            <person name="Linde D."/>
            <person name="Babiker R."/>
            <person name="Drula E."/>
            <person name="Ayuso-Fernandez I."/>
            <person name="Pacheco R."/>
            <person name="Padilla G."/>
            <person name="Ferreira P."/>
            <person name="Barriuso J."/>
            <person name="Kellner H."/>
            <person name="Castanera R."/>
            <person name="Alfaro M."/>
            <person name="Ramirez L."/>
            <person name="Pisabarro A.G."/>
            <person name="Kuo A."/>
            <person name="Tritt A."/>
            <person name="Lipzen A."/>
            <person name="He G."/>
            <person name="Yan M."/>
            <person name="Ng V."/>
            <person name="Cullen D."/>
            <person name="Martin F."/>
            <person name="Rosso M.-N."/>
            <person name="Henrissat B."/>
            <person name="Hibbett D."/>
            <person name="Martinez A.T."/>
            <person name="Grigoriev I.V."/>
        </authorList>
    </citation>
    <scope>NUCLEOTIDE SEQUENCE</scope>
    <source>
        <strain evidence="2">CBS 247.69</strain>
    </source>
</reference>
<protein>
    <submittedName>
        <fullName evidence="2">Uncharacterized protein</fullName>
    </submittedName>
</protein>
<evidence type="ECO:0000256" key="1">
    <source>
        <dbReference type="SAM" id="Phobius"/>
    </source>
</evidence>
<dbReference type="OrthoDB" id="10589114at2759"/>
<evidence type="ECO:0000313" key="3">
    <source>
        <dbReference type="Proteomes" id="UP000807353"/>
    </source>
</evidence>
<gene>
    <name evidence="2" type="ORF">BDZ94DRAFT_1274628</name>
</gene>
<name>A0A9P5XUC3_9AGAR</name>
<proteinExistence type="predicted"/>
<accession>A0A9P5XUC3</accession>
<evidence type="ECO:0000313" key="2">
    <source>
        <dbReference type="EMBL" id="KAF9456884.1"/>
    </source>
</evidence>
<dbReference type="AlphaFoldDB" id="A0A9P5XUC3"/>
<sequence>MPSQAHHCNAGGKSGCAGTVVSGQNCSKCHGYSQCENSAAGCSNYVNVAGKTCPSCIAKAEGDAKRAKEAEKKKNKGKRELESREFDELAELLARDPEGDFMGESLISRSLDTDDMGIFARGLDAHVVPHGRPLLHPVSLISDDPAHIGTMPYKSSSGLFGFFFGVAVTLSIVMVYGYWRRFRQRQQYMESITRS</sequence>
<keyword evidence="1" id="KW-0812">Transmembrane</keyword>
<feature type="transmembrane region" description="Helical" evidence="1">
    <location>
        <begin position="159"/>
        <end position="179"/>
    </location>
</feature>
<organism evidence="2 3">
    <name type="scientific">Collybia nuda</name>
    <dbReference type="NCBI Taxonomy" id="64659"/>
    <lineage>
        <taxon>Eukaryota</taxon>
        <taxon>Fungi</taxon>
        <taxon>Dikarya</taxon>
        <taxon>Basidiomycota</taxon>
        <taxon>Agaricomycotina</taxon>
        <taxon>Agaricomycetes</taxon>
        <taxon>Agaricomycetidae</taxon>
        <taxon>Agaricales</taxon>
        <taxon>Tricholomatineae</taxon>
        <taxon>Clitocybaceae</taxon>
        <taxon>Collybia</taxon>
    </lineage>
</organism>
<comment type="caution">
    <text evidence="2">The sequence shown here is derived from an EMBL/GenBank/DDBJ whole genome shotgun (WGS) entry which is preliminary data.</text>
</comment>
<keyword evidence="1" id="KW-0472">Membrane</keyword>